<evidence type="ECO:0000256" key="7">
    <source>
        <dbReference type="NCBIfam" id="TIGR00188"/>
    </source>
</evidence>
<comment type="subunit">
    <text evidence="6">Consists of a catalytic RNA component (M1 or rnpB) and a protein subunit.</text>
</comment>
<dbReference type="NCBIfam" id="TIGR00188">
    <property type="entry name" value="rnpA"/>
    <property type="match status" value="1"/>
</dbReference>
<organism evidence="9 10">
    <name type="scientific">Pontiella agarivorans</name>
    <dbReference type="NCBI Taxonomy" id="3038953"/>
    <lineage>
        <taxon>Bacteria</taxon>
        <taxon>Pseudomonadati</taxon>
        <taxon>Kiritimatiellota</taxon>
        <taxon>Kiritimatiellia</taxon>
        <taxon>Kiritimatiellales</taxon>
        <taxon>Pontiellaceae</taxon>
        <taxon>Pontiella</taxon>
    </lineage>
</organism>
<dbReference type="InterPro" id="IPR020568">
    <property type="entry name" value="Ribosomal_Su5_D2-typ_SF"/>
</dbReference>
<accession>A0ABU5MUM3</accession>
<keyword evidence="4 6" id="KW-0378">Hydrolase</keyword>
<feature type="compositionally biased region" description="Basic and acidic residues" evidence="8">
    <location>
        <begin position="1"/>
        <end position="10"/>
    </location>
</feature>
<comment type="catalytic activity">
    <reaction evidence="6">
        <text>Endonucleolytic cleavage of RNA, removing 5'-extranucleotides from tRNA precursor.</text>
        <dbReference type="EC" id="3.1.26.5"/>
    </reaction>
</comment>
<evidence type="ECO:0000256" key="4">
    <source>
        <dbReference type="ARBA" id="ARBA00022801"/>
    </source>
</evidence>
<evidence type="ECO:0000313" key="9">
    <source>
        <dbReference type="EMBL" id="MDZ8117914.1"/>
    </source>
</evidence>
<proteinExistence type="inferred from homology"/>
<name>A0ABU5MUM3_9BACT</name>
<feature type="region of interest" description="Disordered" evidence="8">
    <location>
        <begin position="1"/>
        <end position="26"/>
    </location>
</feature>
<dbReference type="EC" id="3.1.26.5" evidence="6 7"/>
<comment type="function">
    <text evidence="6">RNaseP catalyzes the removal of the 5'-leader sequence from pre-tRNA to produce the mature 5'-terminus. It can also cleave other RNA substrates such as 4.5S RNA. The protein component plays an auxiliary but essential role in vivo by binding to the 5'-leader sequence and broadening the substrate specificity of the ribozyme.</text>
</comment>
<sequence length="157" mass="17937">MPDPFHRESDGSIDSSPPNSGLDRSLNKSKRLTRSSLFAETFSGKKKRVGRFMVLWLREADDADFRIGTVSSKKVHLRANRRNFARRRMREAWRHLRPYCSGQADVVFVARRAILSADWNTVISEMLNLIQKAGLISPGNAERARTELEASNGWKLH</sequence>
<dbReference type="InterPro" id="IPR014721">
    <property type="entry name" value="Ribsml_uS5_D2-typ_fold_subgr"/>
</dbReference>
<dbReference type="GO" id="GO:0004526">
    <property type="term" value="F:ribonuclease P activity"/>
    <property type="evidence" value="ECO:0007669"/>
    <property type="project" value="UniProtKB-EC"/>
</dbReference>
<dbReference type="RefSeq" id="WP_322607715.1">
    <property type="nucleotide sequence ID" value="NZ_JARVCO010000006.1"/>
</dbReference>
<comment type="caution">
    <text evidence="9">The sequence shown here is derived from an EMBL/GenBank/DDBJ whole genome shotgun (WGS) entry which is preliminary data.</text>
</comment>
<gene>
    <name evidence="6 9" type="primary">rnpA</name>
    <name evidence="9" type="ORF">P9H32_04680</name>
</gene>
<keyword evidence="5 6" id="KW-0694">RNA-binding</keyword>
<evidence type="ECO:0000256" key="6">
    <source>
        <dbReference type="HAMAP-Rule" id="MF_00227"/>
    </source>
</evidence>
<evidence type="ECO:0000256" key="3">
    <source>
        <dbReference type="ARBA" id="ARBA00022759"/>
    </source>
</evidence>
<dbReference type="Pfam" id="PF00825">
    <property type="entry name" value="Ribonuclease_P"/>
    <property type="match status" value="1"/>
</dbReference>
<dbReference type="SUPFAM" id="SSF54211">
    <property type="entry name" value="Ribosomal protein S5 domain 2-like"/>
    <property type="match status" value="1"/>
</dbReference>
<protein>
    <recommendedName>
        <fullName evidence="6 7">Ribonuclease P protein component</fullName>
        <shortName evidence="6">RNase P protein</shortName>
        <shortName evidence="6">RNaseP protein</shortName>
        <ecNumber evidence="6 7">3.1.26.5</ecNumber>
    </recommendedName>
    <alternativeName>
        <fullName evidence="6">Protein C5</fullName>
    </alternativeName>
</protein>
<reference evidence="9 10" key="1">
    <citation type="journal article" date="2024" name="Appl. Environ. Microbiol.">
        <title>Pontiella agarivorans sp. nov., a novel marine anaerobic bacterium capable of degrading macroalgal polysaccharides and fixing nitrogen.</title>
        <authorList>
            <person name="Liu N."/>
            <person name="Kivenson V."/>
            <person name="Peng X."/>
            <person name="Cui Z."/>
            <person name="Lankiewicz T.S."/>
            <person name="Gosselin K.M."/>
            <person name="English C.J."/>
            <person name="Blair E.M."/>
            <person name="O'Malley M.A."/>
            <person name="Valentine D.L."/>
        </authorList>
    </citation>
    <scope>NUCLEOTIDE SEQUENCE [LARGE SCALE GENOMIC DNA]</scope>
    <source>
        <strain evidence="9 10">NLcol2</strain>
    </source>
</reference>
<keyword evidence="3 6" id="KW-0255">Endonuclease</keyword>
<evidence type="ECO:0000256" key="8">
    <source>
        <dbReference type="SAM" id="MobiDB-lite"/>
    </source>
</evidence>
<evidence type="ECO:0000256" key="2">
    <source>
        <dbReference type="ARBA" id="ARBA00022722"/>
    </source>
</evidence>
<evidence type="ECO:0000313" key="10">
    <source>
        <dbReference type="Proteomes" id="UP001290861"/>
    </source>
</evidence>
<dbReference type="HAMAP" id="MF_00227">
    <property type="entry name" value="RNase_P"/>
    <property type="match status" value="1"/>
</dbReference>
<dbReference type="EMBL" id="JARVCO010000006">
    <property type="protein sequence ID" value="MDZ8117914.1"/>
    <property type="molecule type" value="Genomic_DNA"/>
</dbReference>
<dbReference type="Gene3D" id="3.30.230.10">
    <property type="match status" value="1"/>
</dbReference>
<keyword evidence="2 6" id="KW-0540">Nuclease</keyword>
<comment type="similarity">
    <text evidence="6">Belongs to the RnpA family.</text>
</comment>
<keyword evidence="1 6" id="KW-0819">tRNA processing</keyword>
<keyword evidence="10" id="KW-1185">Reference proteome</keyword>
<dbReference type="PANTHER" id="PTHR33992">
    <property type="entry name" value="RIBONUCLEASE P PROTEIN COMPONENT"/>
    <property type="match status" value="1"/>
</dbReference>
<dbReference type="Proteomes" id="UP001290861">
    <property type="component" value="Unassembled WGS sequence"/>
</dbReference>
<evidence type="ECO:0000256" key="1">
    <source>
        <dbReference type="ARBA" id="ARBA00022694"/>
    </source>
</evidence>
<dbReference type="PANTHER" id="PTHR33992:SF1">
    <property type="entry name" value="RIBONUCLEASE P PROTEIN COMPONENT"/>
    <property type="match status" value="1"/>
</dbReference>
<evidence type="ECO:0000256" key="5">
    <source>
        <dbReference type="ARBA" id="ARBA00022884"/>
    </source>
</evidence>
<dbReference type="InterPro" id="IPR000100">
    <property type="entry name" value="RNase_P"/>
</dbReference>